<evidence type="ECO:0000259" key="18">
    <source>
        <dbReference type="Pfam" id="PF21405"/>
    </source>
</evidence>
<dbReference type="Pfam" id="PF21404">
    <property type="entry name" value="AMG1_III"/>
    <property type="match status" value="1"/>
</dbReference>
<evidence type="ECO:0000256" key="6">
    <source>
        <dbReference type="ARBA" id="ARBA00022723"/>
    </source>
</evidence>
<comment type="pathway">
    <text evidence="2 11">Nucleotide-sugar biosynthesis; UDP-N-acetyl-alpha-D-glucosamine biosynthesis; N-acetyl-alpha-D-glucosamine 1-phosphate from alpha-D-glucosamine 6-phosphate (route I): step 2/2.</text>
</comment>
<keyword evidence="5" id="KW-0597">Phosphoprotein</keyword>
<evidence type="ECO:0000256" key="3">
    <source>
        <dbReference type="ARBA" id="ARBA00010231"/>
    </source>
</evidence>
<keyword evidence="8 11" id="KW-0413">Isomerase</keyword>
<evidence type="ECO:0000256" key="4">
    <source>
        <dbReference type="ARBA" id="ARBA00012731"/>
    </source>
</evidence>
<dbReference type="Gene3D" id="3.40.120.10">
    <property type="entry name" value="Alpha-D-Glucose-1,6-Bisphosphate, subunit A, domain 3"/>
    <property type="match status" value="3"/>
</dbReference>
<dbReference type="AlphaFoldDB" id="A0A914CD55"/>
<dbReference type="InterPro" id="IPR005843">
    <property type="entry name" value="A-D-PHexomutase_C"/>
</dbReference>
<organism evidence="19 20">
    <name type="scientific">Acrobeloides nanus</name>
    <dbReference type="NCBI Taxonomy" id="290746"/>
    <lineage>
        <taxon>Eukaryota</taxon>
        <taxon>Metazoa</taxon>
        <taxon>Ecdysozoa</taxon>
        <taxon>Nematoda</taxon>
        <taxon>Chromadorea</taxon>
        <taxon>Rhabditida</taxon>
        <taxon>Tylenchina</taxon>
        <taxon>Cephalobomorpha</taxon>
        <taxon>Cephaloboidea</taxon>
        <taxon>Cephalobidae</taxon>
        <taxon>Acrobeloides</taxon>
    </lineage>
</organism>
<dbReference type="Pfam" id="PF21405">
    <property type="entry name" value="AMG1_II"/>
    <property type="match status" value="1"/>
</dbReference>
<comment type="function">
    <text evidence="11">Catalyzes the conversion of GlcNAc-6-P into GlcNAc-1-P during the synthesis of uridine diphosphate/UDP-GlcNAc, a sugar nucleotide critical to multiple glycosylation pathways including protein N- and O-glycosylation.</text>
</comment>
<protein>
    <recommendedName>
        <fullName evidence="4 11">Phosphoacetylglucosamine mutase</fullName>
        <shortName evidence="11">PAGM</shortName>
        <ecNumber evidence="4 11">5.4.2.3</ecNumber>
    </recommendedName>
    <alternativeName>
        <fullName evidence="10 11">Acetylglucosamine phosphomutase</fullName>
    </alternativeName>
    <alternativeName>
        <fullName evidence="9 11">N-acetylglucosamine-phosphate mutase</fullName>
    </alternativeName>
</protein>
<dbReference type="InterPro" id="IPR049022">
    <property type="entry name" value="AMG1_III"/>
</dbReference>
<proteinExistence type="inferred from homology"/>
<dbReference type="FunFam" id="3.40.120.10:FF:000013">
    <property type="entry name" value="Phosphoacetylglucosamine mutase"/>
    <property type="match status" value="1"/>
</dbReference>
<dbReference type="InterPro" id="IPR016066">
    <property type="entry name" value="A-D-PHexomutase_CS"/>
</dbReference>
<dbReference type="PIRSF" id="PIRSF016408">
    <property type="entry name" value="PAGM"/>
    <property type="match status" value="1"/>
</dbReference>
<dbReference type="InterPro" id="IPR036900">
    <property type="entry name" value="A-D-PHexomutase_C_sf"/>
</dbReference>
<evidence type="ECO:0000259" key="16">
    <source>
        <dbReference type="Pfam" id="PF02878"/>
    </source>
</evidence>
<dbReference type="GO" id="GO:0000287">
    <property type="term" value="F:magnesium ion binding"/>
    <property type="evidence" value="ECO:0007669"/>
    <property type="project" value="InterPro"/>
</dbReference>
<evidence type="ECO:0000256" key="13">
    <source>
        <dbReference type="PIRSR" id="PIRSR016408-2"/>
    </source>
</evidence>
<evidence type="ECO:0000256" key="11">
    <source>
        <dbReference type="PIRNR" id="PIRNR016408"/>
    </source>
</evidence>
<dbReference type="SUPFAM" id="SSF53738">
    <property type="entry name" value="Phosphoglucomutase, first 3 domains"/>
    <property type="match status" value="4"/>
</dbReference>
<dbReference type="GO" id="GO:0006048">
    <property type="term" value="P:UDP-N-acetylglucosamine biosynthetic process"/>
    <property type="evidence" value="ECO:0007669"/>
    <property type="project" value="UniProtKB-UniRule"/>
</dbReference>
<feature type="binding site" evidence="14">
    <location>
        <position position="306"/>
    </location>
    <ligand>
        <name>Mg(2+)</name>
        <dbReference type="ChEBI" id="CHEBI:18420"/>
    </ligand>
</feature>
<evidence type="ECO:0000256" key="10">
    <source>
        <dbReference type="ARBA" id="ARBA00032065"/>
    </source>
</evidence>
<dbReference type="Pfam" id="PF02878">
    <property type="entry name" value="PGM_PMM_I"/>
    <property type="match status" value="1"/>
</dbReference>
<feature type="domain" description="Alpha-D-phosphohexomutase C-terminal" evidence="15">
    <location>
        <begin position="497"/>
        <end position="546"/>
    </location>
</feature>
<dbReference type="FunFam" id="3.30.310.50:FF:000003">
    <property type="entry name" value="Phosphoacetylglucosamine mutase"/>
    <property type="match status" value="1"/>
</dbReference>
<evidence type="ECO:0000256" key="12">
    <source>
        <dbReference type="PIRSR" id="PIRSR016408-1"/>
    </source>
</evidence>
<comment type="catalytic activity">
    <reaction evidence="1 11">
        <text>N-acetyl-alpha-D-glucosamine 1-phosphate = N-acetyl-D-glucosamine 6-phosphate</text>
        <dbReference type="Rhea" id="RHEA:23804"/>
        <dbReference type="ChEBI" id="CHEBI:57513"/>
        <dbReference type="ChEBI" id="CHEBI:57776"/>
        <dbReference type="EC" id="5.4.2.3"/>
    </reaction>
</comment>
<feature type="binding site" description="via phosphate group" evidence="14">
    <location>
        <position position="74"/>
    </location>
    <ligand>
        <name>Mg(2+)</name>
        <dbReference type="ChEBI" id="CHEBI:18420"/>
    </ligand>
</feature>
<evidence type="ECO:0000256" key="8">
    <source>
        <dbReference type="ARBA" id="ARBA00023235"/>
    </source>
</evidence>
<dbReference type="SUPFAM" id="SSF55957">
    <property type="entry name" value="Phosphoglucomutase, C-terminal domain"/>
    <property type="match status" value="1"/>
</dbReference>
<keyword evidence="6 11" id="KW-0479">Metal-binding</keyword>
<feature type="domain" description="Alpha-D-phosphohexomutase alpha/beta/alpha" evidence="16">
    <location>
        <begin position="58"/>
        <end position="109"/>
    </location>
</feature>
<dbReference type="InterPro" id="IPR005844">
    <property type="entry name" value="A-D-PHexomutase_a/b/a-I"/>
</dbReference>
<dbReference type="PROSITE" id="PS00710">
    <property type="entry name" value="PGM_PMM"/>
    <property type="match status" value="1"/>
</dbReference>
<feature type="binding site" evidence="13">
    <location>
        <begin position="518"/>
        <end position="522"/>
    </location>
    <ligand>
        <name>substrate</name>
    </ligand>
</feature>
<dbReference type="PANTHER" id="PTHR45955:SF1">
    <property type="entry name" value="PHOSPHOACETYLGLUCOSAMINE MUTASE"/>
    <property type="match status" value="1"/>
</dbReference>
<dbReference type="InterPro" id="IPR049023">
    <property type="entry name" value="AMG1_II"/>
</dbReference>
<feature type="binding site" evidence="13">
    <location>
        <begin position="396"/>
        <end position="398"/>
    </location>
    <ligand>
        <name>substrate</name>
    </ligand>
</feature>
<dbReference type="Proteomes" id="UP000887540">
    <property type="component" value="Unplaced"/>
</dbReference>
<sequence>MGSKKVAENFTRAGNVNFNGNFCPVLQDKKFRYGTAGFRYPNEEMTFIAFRIGFLASLRARSLNQVVGVMVTASHNPTGDNGVKIIEPTGHMLENDWEHLATELVNANDTEFEELASSTEKSIMEKTGLKTETIPDNAKIFIGSDTRDSSPWLMRAVARGAEFGRVLKVNEFVNFTTPQLHYIVYATNKPNLSFDRLAPVRKTTDAFFEFIKRCPSKQLENYKPSLIVDCANGVGALWVLEYLNHPEQKNFPMNITLKNDAKDAAANEYLNRDCGADFVKLWRTFPRGFKNVPSETRCAALDGDADRLVYFYSNNNGVFILLDGDQIAALYAKFLIKQLELLGAKDLSIGVVQTAYANGNSSRYFRSLGIEPAIVATGVKNLHPKSETYDIGIYFEANGHGTVTFSEKFWDFVKETPADPEPKIMLRLFSQIINDIVGDGIADLFAVEAILRYFDWSIGDWASKIYTDVPSAQLKIPFRDRSIFQTTPDETRLIKPEVMQKEIDVWVSKFHGARAFVRPSGTEPIVRIYAEADTDENALHLAYRIAHVVDKNYPIPFELPEIE</sequence>
<feature type="binding site" evidence="13">
    <location>
        <position position="527"/>
    </location>
    <ligand>
        <name>substrate</name>
    </ligand>
</feature>
<evidence type="ECO:0000256" key="2">
    <source>
        <dbReference type="ARBA" id="ARBA00004865"/>
    </source>
</evidence>
<evidence type="ECO:0000256" key="1">
    <source>
        <dbReference type="ARBA" id="ARBA00000558"/>
    </source>
</evidence>
<keyword evidence="19" id="KW-1185">Reference proteome</keyword>
<comment type="cofactor">
    <cofactor evidence="11 14">
        <name>Mg(2+)</name>
        <dbReference type="ChEBI" id="CHEBI:18420"/>
    </cofactor>
    <text evidence="11 14">Binds 1 Mg(2+) ion per subunit.</text>
</comment>
<dbReference type="WBParaSite" id="ACRNAN_Path_909.g3499.t1">
    <property type="protein sequence ID" value="ACRNAN_Path_909.g3499.t1"/>
    <property type="gene ID" value="ACRNAN_Path_909.g3499"/>
</dbReference>
<evidence type="ECO:0000256" key="9">
    <source>
        <dbReference type="ARBA" id="ARBA00031926"/>
    </source>
</evidence>
<evidence type="ECO:0000259" key="15">
    <source>
        <dbReference type="Pfam" id="PF00408"/>
    </source>
</evidence>
<evidence type="ECO:0000256" key="14">
    <source>
        <dbReference type="PIRSR" id="PIRSR016408-3"/>
    </source>
</evidence>
<evidence type="ECO:0000256" key="7">
    <source>
        <dbReference type="ARBA" id="ARBA00022842"/>
    </source>
</evidence>
<keyword evidence="7 11" id="KW-0460">Magnesium</keyword>
<dbReference type="EC" id="5.4.2.3" evidence="4 11"/>
<name>A0A914CD55_9BILA</name>
<feature type="domain" description="Phosphoacetylglucosamine mutase AMG1" evidence="17">
    <location>
        <begin position="323"/>
        <end position="456"/>
    </location>
</feature>
<reference evidence="20" key="1">
    <citation type="submission" date="2022-11" db="UniProtKB">
        <authorList>
            <consortium name="WormBaseParasite"/>
        </authorList>
    </citation>
    <scope>IDENTIFICATION</scope>
</reference>
<comment type="similarity">
    <text evidence="3 11">Belongs to the phosphohexose mutase family.</text>
</comment>
<dbReference type="PANTHER" id="PTHR45955">
    <property type="entry name" value="PHOSPHOACETYLGLUCOSAMINE MUTASE"/>
    <property type="match status" value="1"/>
</dbReference>
<evidence type="ECO:0000259" key="17">
    <source>
        <dbReference type="Pfam" id="PF21404"/>
    </source>
</evidence>
<dbReference type="Gene3D" id="3.30.310.50">
    <property type="entry name" value="Alpha-D-phosphohexomutase, C-terminal domain"/>
    <property type="match status" value="1"/>
</dbReference>
<dbReference type="CDD" id="cd03086">
    <property type="entry name" value="PGM3"/>
    <property type="match status" value="1"/>
</dbReference>
<dbReference type="GO" id="GO:0004610">
    <property type="term" value="F:phosphoacetylglucosamine mutase activity"/>
    <property type="evidence" value="ECO:0007669"/>
    <property type="project" value="UniProtKB-UniRule"/>
</dbReference>
<feature type="binding site" evidence="14">
    <location>
        <position position="304"/>
    </location>
    <ligand>
        <name>Mg(2+)</name>
        <dbReference type="ChEBI" id="CHEBI:18420"/>
    </ligand>
</feature>
<dbReference type="InterPro" id="IPR016657">
    <property type="entry name" value="PAGM"/>
</dbReference>
<evidence type="ECO:0000256" key="5">
    <source>
        <dbReference type="ARBA" id="ARBA00022553"/>
    </source>
</evidence>
<dbReference type="InterPro" id="IPR016055">
    <property type="entry name" value="A-D-PHexomutase_a/b/a-I/II/III"/>
</dbReference>
<feature type="active site" description="Phosphoserine intermediate" evidence="12">
    <location>
        <position position="74"/>
    </location>
</feature>
<evidence type="ECO:0000313" key="19">
    <source>
        <dbReference type="Proteomes" id="UP000887540"/>
    </source>
</evidence>
<dbReference type="GO" id="GO:0005975">
    <property type="term" value="P:carbohydrate metabolic process"/>
    <property type="evidence" value="ECO:0007669"/>
    <property type="project" value="InterPro"/>
</dbReference>
<feature type="binding site" evidence="14">
    <location>
        <position position="302"/>
    </location>
    <ligand>
        <name>Mg(2+)</name>
        <dbReference type="ChEBI" id="CHEBI:18420"/>
    </ligand>
</feature>
<accession>A0A914CD55</accession>
<dbReference type="Pfam" id="PF00408">
    <property type="entry name" value="PGM_PMM_IV"/>
    <property type="match status" value="1"/>
</dbReference>
<evidence type="ECO:0000313" key="20">
    <source>
        <dbReference type="WBParaSite" id="ACRNAN_Path_909.g3499.t1"/>
    </source>
</evidence>
<feature type="domain" description="Phosphoacetylglucosamine mutase AMG1" evidence="18">
    <location>
        <begin position="223"/>
        <end position="309"/>
    </location>
</feature>